<evidence type="ECO:0000256" key="1">
    <source>
        <dbReference type="SAM" id="Phobius"/>
    </source>
</evidence>
<keyword evidence="1" id="KW-0472">Membrane</keyword>
<keyword evidence="1" id="KW-0812">Transmembrane</keyword>
<name>A0A1B7TCB3_9ASCO</name>
<evidence type="ECO:0000313" key="2">
    <source>
        <dbReference type="EMBL" id="OBA26389.1"/>
    </source>
</evidence>
<keyword evidence="1" id="KW-1133">Transmembrane helix</keyword>
<comment type="caution">
    <text evidence="2">The sequence shown here is derived from an EMBL/GenBank/DDBJ whole genome shotgun (WGS) entry which is preliminary data.</text>
</comment>
<reference evidence="3" key="1">
    <citation type="journal article" date="2016" name="Proc. Natl. Acad. Sci. U.S.A.">
        <title>Comparative genomics of biotechnologically important yeasts.</title>
        <authorList>
            <person name="Riley R."/>
            <person name="Haridas S."/>
            <person name="Wolfe K.H."/>
            <person name="Lopes M.R."/>
            <person name="Hittinger C.T."/>
            <person name="Goeker M."/>
            <person name="Salamov A.A."/>
            <person name="Wisecaver J.H."/>
            <person name="Long T.M."/>
            <person name="Calvey C.H."/>
            <person name="Aerts A.L."/>
            <person name="Barry K.W."/>
            <person name="Choi C."/>
            <person name="Clum A."/>
            <person name="Coughlan A.Y."/>
            <person name="Deshpande S."/>
            <person name="Douglass A.P."/>
            <person name="Hanson S.J."/>
            <person name="Klenk H.-P."/>
            <person name="LaButti K.M."/>
            <person name="Lapidus A."/>
            <person name="Lindquist E.A."/>
            <person name="Lipzen A.M."/>
            <person name="Meier-Kolthoff J.P."/>
            <person name="Ohm R.A."/>
            <person name="Otillar R.P."/>
            <person name="Pangilinan J.L."/>
            <person name="Peng Y."/>
            <person name="Rokas A."/>
            <person name="Rosa C.A."/>
            <person name="Scheuner C."/>
            <person name="Sibirny A.A."/>
            <person name="Slot J.C."/>
            <person name="Stielow J.B."/>
            <person name="Sun H."/>
            <person name="Kurtzman C.P."/>
            <person name="Blackwell M."/>
            <person name="Grigoriev I.V."/>
            <person name="Jeffries T.W."/>
        </authorList>
    </citation>
    <scope>NUCLEOTIDE SEQUENCE [LARGE SCALE GENOMIC DNA]</scope>
    <source>
        <strain evidence="3">NRRL Y-1626</strain>
    </source>
</reference>
<protein>
    <submittedName>
        <fullName evidence="2">Uncharacterized protein</fullName>
    </submittedName>
</protein>
<accession>A0A1B7TCB3</accession>
<evidence type="ECO:0000313" key="3">
    <source>
        <dbReference type="Proteomes" id="UP000092321"/>
    </source>
</evidence>
<dbReference type="AlphaFoldDB" id="A0A1B7TCB3"/>
<sequence length="77" mass="9689">MKKKKKKKFFLLQKKKQKQKKIKFNFYFYFFYFFPSFPFFFEKMKICEMSANISPLDLCAEIGQSRRFFKDIFDFEQ</sequence>
<feature type="transmembrane region" description="Helical" evidence="1">
    <location>
        <begin position="24"/>
        <end position="41"/>
    </location>
</feature>
<proteinExistence type="predicted"/>
<organism evidence="2 3">
    <name type="scientific">Hanseniaspora valbyensis NRRL Y-1626</name>
    <dbReference type="NCBI Taxonomy" id="766949"/>
    <lineage>
        <taxon>Eukaryota</taxon>
        <taxon>Fungi</taxon>
        <taxon>Dikarya</taxon>
        <taxon>Ascomycota</taxon>
        <taxon>Saccharomycotina</taxon>
        <taxon>Saccharomycetes</taxon>
        <taxon>Saccharomycodales</taxon>
        <taxon>Saccharomycodaceae</taxon>
        <taxon>Hanseniaspora</taxon>
    </lineage>
</organism>
<keyword evidence="3" id="KW-1185">Reference proteome</keyword>
<dbReference type="Proteomes" id="UP000092321">
    <property type="component" value="Unassembled WGS sequence"/>
</dbReference>
<gene>
    <name evidence="2" type="ORF">HANVADRAFT_80115</name>
</gene>
<dbReference type="EMBL" id="LXPE01000018">
    <property type="protein sequence ID" value="OBA26389.1"/>
    <property type="molecule type" value="Genomic_DNA"/>
</dbReference>